<evidence type="ECO:0000256" key="8">
    <source>
        <dbReference type="ARBA" id="ARBA00022891"/>
    </source>
</evidence>
<evidence type="ECO:0000256" key="3">
    <source>
        <dbReference type="ARBA" id="ARBA00008156"/>
    </source>
</evidence>
<dbReference type="Gene3D" id="1.10.760.10">
    <property type="entry name" value="Cytochrome c-like domain"/>
    <property type="match status" value="1"/>
</dbReference>
<evidence type="ECO:0000313" key="15">
    <source>
        <dbReference type="EMBL" id="MFD0847346.1"/>
    </source>
</evidence>
<keyword evidence="6 13" id="KW-0732">Signal</keyword>
<dbReference type="InterPro" id="IPR009056">
    <property type="entry name" value="Cyt_c-like_dom"/>
</dbReference>
<evidence type="ECO:0000256" key="7">
    <source>
        <dbReference type="ARBA" id="ARBA00022837"/>
    </source>
</evidence>
<dbReference type="EMBL" id="JBHTIK010000002">
    <property type="protein sequence ID" value="MFD0847346.1"/>
    <property type="molecule type" value="Genomic_DNA"/>
</dbReference>
<dbReference type="EC" id="1.1.2.-" evidence="15"/>
<dbReference type="PANTHER" id="PTHR32303">
    <property type="entry name" value="QUINOPROTEIN ALCOHOL DEHYDROGENASE (CYTOCHROME C)"/>
    <property type="match status" value="1"/>
</dbReference>
<evidence type="ECO:0000259" key="14">
    <source>
        <dbReference type="PROSITE" id="PS51007"/>
    </source>
</evidence>
<dbReference type="SMART" id="SM00564">
    <property type="entry name" value="PQQ"/>
    <property type="match status" value="5"/>
</dbReference>
<dbReference type="InterPro" id="IPR002372">
    <property type="entry name" value="PQQ_rpt_dom"/>
</dbReference>
<keyword evidence="4 12" id="KW-0349">Heme</keyword>
<comment type="caution">
    <text evidence="15">The sequence shown here is derived from an EMBL/GenBank/DDBJ whole genome shotgun (WGS) entry which is preliminary data.</text>
</comment>
<comment type="cofactor">
    <cofactor evidence="1">
        <name>Ca(2+)</name>
        <dbReference type="ChEBI" id="CHEBI:29108"/>
    </cofactor>
</comment>
<evidence type="ECO:0000256" key="4">
    <source>
        <dbReference type="ARBA" id="ARBA00022617"/>
    </source>
</evidence>
<comment type="cofactor">
    <cofactor evidence="2">
        <name>pyrroloquinoline quinone</name>
        <dbReference type="ChEBI" id="CHEBI:58442"/>
    </cofactor>
</comment>
<evidence type="ECO:0000256" key="12">
    <source>
        <dbReference type="PROSITE-ProRule" id="PRU00433"/>
    </source>
</evidence>
<dbReference type="Pfam" id="PF13442">
    <property type="entry name" value="Cytochrome_CBB3"/>
    <property type="match status" value="1"/>
</dbReference>
<protein>
    <submittedName>
        <fullName evidence="15">PQQ-dependent dehydrogenase, methanol/ethanol family</fullName>
        <ecNumber evidence="15">1.1.2.-</ecNumber>
    </submittedName>
</protein>
<dbReference type="GO" id="GO:0016491">
    <property type="term" value="F:oxidoreductase activity"/>
    <property type="evidence" value="ECO:0007669"/>
    <property type="project" value="UniProtKB-KW"/>
</dbReference>
<keyword evidence="8" id="KW-0634">PQQ</keyword>
<accession>A0ABW3BYR3</accession>
<dbReference type="Gene3D" id="2.140.10.10">
    <property type="entry name" value="Quinoprotein alcohol dehydrogenase-like superfamily"/>
    <property type="match status" value="1"/>
</dbReference>
<comment type="similarity">
    <text evidence="3">Belongs to the bacterial PQQ dehydrogenase family.</text>
</comment>
<feature type="domain" description="Cytochrome c" evidence="14">
    <location>
        <begin position="628"/>
        <end position="705"/>
    </location>
</feature>
<dbReference type="InterPro" id="IPR036909">
    <property type="entry name" value="Cyt_c-like_dom_sf"/>
</dbReference>
<evidence type="ECO:0000256" key="1">
    <source>
        <dbReference type="ARBA" id="ARBA00001913"/>
    </source>
</evidence>
<gene>
    <name evidence="15" type="ORF">ACFQ00_03340</name>
</gene>
<keyword evidence="7" id="KW-0106">Calcium</keyword>
<evidence type="ECO:0000256" key="2">
    <source>
        <dbReference type="ARBA" id="ARBA00001931"/>
    </source>
</evidence>
<evidence type="ECO:0000256" key="5">
    <source>
        <dbReference type="ARBA" id="ARBA00022723"/>
    </source>
</evidence>
<dbReference type="InterPro" id="IPR018391">
    <property type="entry name" value="PQQ_b-propeller_rpt"/>
</dbReference>
<dbReference type="PROSITE" id="PS51007">
    <property type="entry name" value="CYTC"/>
    <property type="match status" value="1"/>
</dbReference>
<evidence type="ECO:0000256" key="10">
    <source>
        <dbReference type="ARBA" id="ARBA00023004"/>
    </source>
</evidence>
<reference evidence="16" key="1">
    <citation type="journal article" date="2019" name="Int. J. Syst. Evol. Microbiol.">
        <title>The Global Catalogue of Microorganisms (GCM) 10K type strain sequencing project: providing services to taxonomists for standard genome sequencing and annotation.</title>
        <authorList>
            <consortium name="The Broad Institute Genomics Platform"/>
            <consortium name="The Broad Institute Genome Sequencing Center for Infectious Disease"/>
            <person name="Wu L."/>
            <person name="Ma J."/>
        </authorList>
    </citation>
    <scope>NUCLEOTIDE SEQUENCE [LARGE SCALE GENOMIC DNA]</scope>
    <source>
        <strain evidence="16">CCUG 52537</strain>
    </source>
</reference>
<dbReference type="NCBIfam" id="TIGR03075">
    <property type="entry name" value="PQQ_enz_alc_DH"/>
    <property type="match status" value="1"/>
</dbReference>
<evidence type="ECO:0000256" key="9">
    <source>
        <dbReference type="ARBA" id="ARBA00023002"/>
    </source>
</evidence>
<dbReference type="Pfam" id="PF01011">
    <property type="entry name" value="PQQ"/>
    <property type="match status" value="2"/>
</dbReference>
<proteinExistence type="inferred from homology"/>
<dbReference type="CDD" id="cd10279">
    <property type="entry name" value="PQQ_ADH_II"/>
    <property type="match status" value="1"/>
</dbReference>
<dbReference type="RefSeq" id="WP_381486205.1">
    <property type="nucleotide sequence ID" value="NZ_JBHTIK010000002.1"/>
</dbReference>
<dbReference type="InterPro" id="IPR017512">
    <property type="entry name" value="PQQ_MeOH/EtOH_DH"/>
</dbReference>
<keyword evidence="9 15" id="KW-0560">Oxidoreductase</keyword>
<dbReference type="Proteomes" id="UP001597124">
    <property type="component" value="Unassembled WGS sequence"/>
</dbReference>
<name>A0ABW3BYR3_SPHXN</name>
<keyword evidence="10 12" id="KW-0408">Iron</keyword>
<keyword evidence="5 12" id="KW-0479">Metal-binding</keyword>
<dbReference type="SUPFAM" id="SSF46626">
    <property type="entry name" value="Cytochrome c"/>
    <property type="match status" value="1"/>
</dbReference>
<organism evidence="15 16">
    <name type="scientific">Sphingosinicella xenopeptidilytica</name>
    <dbReference type="NCBI Taxonomy" id="364098"/>
    <lineage>
        <taxon>Bacteria</taxon>
        <taxon>Pseudomonadati</taxon>
        <taxon>Pseudomonadota</taxon>
        <taxon>Alphaproteobacteria</taxon>
        <taxon>Sphingomonadales</taxon>
        <taxon>Sphingosinicellaceae</taxon>
        <taxon>Sphingosinicella</taxon>
    </lineage>
</organism>
<evidence type="ECO:0000256" key="13">
    <source>
        <dbReference type="SAM" id="SignalP"/>
    </source>
</evidence>
<keyword evidence="16" id="KW-1185">Reference proteome</keyword>
<keyword evidence="11" id="KW-1015">Disulfide bond</keyword>
<feature type="chain" id="PRO_5045299938" evidence="13">
    <location>
        <begin position="33"/>
        <end position="715"/>
    </location>
</feature>
<dbReference type="SUPFAM" id="SSF50998">
    <property type="entry name" value="Quinoprotein alcohol dehydrogenase-like"/>
    <property type="match status" value="1"/>
</dbReference>
<evidence type="ECO:0000256" key="6">
    <source>
        <dbReference type="ARBA" id="ARBA00022729"/>
    </source>
</evidence>
<dbReference type="InterPro" id="IPR011047">
    <property type="entry name" value="Quinoprotein_ADH-like_sf"/>
</dbReference>
<feature type="signal peptide" evidence="13">
    <location>
        <begin position="1"/>
        <end position="32"/>
    </location>
</feature>
<sequence length="715" mass="76656">MIATRAGSAWVRSAKMMTSAMMTSAVRITAIAALSLAAACGSQKSGGEASTPDWKRATAYYYTGTKITAENAAQLGVAWEFNDFVVRGRTHRGVESTPIVVDGTMYFTGPWSVVYALDAKTGAQKWQYDPEVDGQFARRTCCDAVNRGVDVADGVVYVATLDGHLAAVDAASGKELWKVDTITDRTRSYAITGAPRVSGKTVVIGNGGAEMGVRGYASAYDRKTGKLVWRFFTVPGAGPDEHPEVAEARKTWSKASRWDLGGGGTVWDSIVYDPDSNIVYLGTGNGMPHPLWSRSPGGGDNLYLSSIVAVNADTGRKVWHYQTTPEDSWDYTATQNMVLADIEFGGKARKVIMQAPKNGFFYVLDRVTGELLSAEKFTTVTWAERVDLKSGRPVITEQSDYSKETKLVWPSEAGGHNWPPMAYSEKTGLVYIPVLQAPMTFQMYDQPYKPYSGIQGSIASFPAFGAFGKGGANSEEAFPGQPKPRFDAVLTAWNPKTGKIAWTSSELPFWSGGVMATASGLVMQGSADGYLTVYDGISGKVLHRINVGTGIMAAPMSYEIDGEQYVAVNAGFGGALNVAYPPGAVAAERENHERLIVFKIGGKAPELPPLREKIAFTDPPAKYRGDAEAVKRGGALYGAYCGRCHGGKDGMGGYPNLWKMAPETHDAFDAIVLEGVFVDAGMAGFADILSKADARDIHAFLAQPAPSQSAHSGLH</sequence>
<evidence type="ECO:0000256" key="11">
    <source>
        <dbReference type="ARBA" id="ARBA00023157"/>
    </source>
</evidence>
<evidence type="ECO:0000313" key="16">
    <source>
        <dbReference type="Proteomes" id="UP001597124"/>
    </source>
</evidence>